<reference evidence="1" key="1">
    <citation type="submission" date="2019-08" db="EMBL/GenBank/DDBJ databases">
        <authorList>
            <person name="Kucharzyk K."/>
            <person name="Murdoch R.W."/>
            <person name="Higgins S."/>
            <person name="Loffler F."/>
        </authorList>
    </citation>
    <scope>NUCLEOTIDE SEQUENCE</scope>
</reference>
<protein>
    <submittedName>
        <fullName evidence="1">Uncharacterized protein</fullName>
    </submittedName>
</protein>
<sequence>MGVTTGTDGIRQQHTVQPGVDHAITRTQRNTAAVHNKVRQRVVRGDVNRLRIGGGVTERLHHQVRREAQARQVLQFVTGHRAGGILRSHGGHLRLAVGPRTDTSYAARTTHHFLRQRVTTAAFRHIFRLTENV</sequence>
<gene>
    <name evidence="1" type="ORF">SDC9_180129</name>
</gene>
<evidence type="ECO:0000313" key="1">
    <source>
        <dbReference type="EMBL" id="MPN32649.1"/>
    </source>
</evidence>
<organism evidence="1">
    <name type="scientific">bioreactor metagenome</name>
    <dbReference type="NCBI Taxonomy" id="1076179"/>
    <lineage>
        <taxon>unclassified sequences</taxon>
        <taxon>metagenomes</taxon>
        <taxon>ecological metagenomes</taxon>
    </lineage>
</organism>
<dbReference type="EMBL" id="VSSQ01084765">
    <property type="protein sequence ID" value="MPN32649.1"/>
    <property type="molecule type" value="Genomic_DNA"/>
</dbReference>
<dbReference type="AlphaFoldDB" id="A0A645H3S5"/>
<name>A0A645H3S5_9ZZZZ</name>
<accession>A0A645H3S5</accession>
<proteinExistence type="predicted"/>
<comment type="caution">
    <text evidence="1">The sequence shown here is derived from an EMBL/GenBank/DDBJ whole genome shotgun (WGS) entry which is preliminary data.</text>
</comment>